<dbReference type="Pfam" id="PF13847">
    <property type="entry name" value="Methyltransf_31"/>
    <property type="match status" value="1"/>
</dbReference>
<dbReference type="GO" id="GO:0008168">
    <property type="term" value="F:methyltransferase activity"/>
    <property type="evidence" value="ECO:0007669"/>
    <property type="project" value="UniProtKB-KW"/>
</dbReference>
<dbReference type="RefSeq" id="WP_254091072.1">
    <property type="nucleotide sequence ID" value="NZ_JAHESC010000020.1"/>
</dbReference>
<keyword evidence="3" id="KW-1185">Reference proteome</keyword>
<proteinExistence type="predicted"/>
<dbReference type="GO" id="GO:0032259">
    <property type="term" value="P:methylation"/>
    <property type="evidence" value="ECO:0007669"/>
    <property type="project" value="UniProtKB-KW"/>
</dbReference>
<dbReference type="EMBL" id="JAHESC010000020">
    <property type="protein sequence ID" value="MBT1687844.1"/>
    <property type="molecule type" value="Genomic_DNA"/>
</dbReference>
<name>A0AAP2GDZ8_9BACT</name>
<keyword evidence="2" id="KW-0808">Transferase</keyword>
<dbReference type="PANTHER" id="PTHR43861">
    <property type="entry name" value="TRANS-ACONITATE 2-METHYLTRANSFERASE-RELATED"/>
    <property type="match status" value="1"/>
</dbReference>
<dbReference type="Proteomes" id="UP001319180">
    <property type="component" value="Unassembled WGS sequence"/>
</dbReference>
<dbReference type="InterPro" id="IPR025714">
    <property type="entry name" value="Methyltranfer_dom"/>
</dbReference>
<feature type="domain" description="Methyltransferase" evidence="1">
    <location>
        <begin position="40"/>
        <end position="146"/>
    </location>
</feature>
<evidence type="ECO:0000313" key="3">
    <source>
        <dbReference type="Proteomes" id="UP001319180"/>
    </source>
</evidence>
<dbReference type="Gene3D" id="3.40.50.150">
    <property type="entry name" value="Vaccinia Virus protein VP39"/>
    <property type="match status" value="1"/>
</dbReference>
<evidence type="ECO:0000259" key="1">
    <source>
        <dbReference type="Pfam" id="PF13847"/>
    </source>
</evidence>
<accession>A0AAP2GDZ8</accession>
<keyword evidence="2" id="KW-0489">Methyltransferase</keyword>
<dbReference type="InterPro" id="IPR029063">
    <property type="entry name" value="SAM-dependent_MTases_sf"/>
</dbReference>
<dbReference type="CDD" id="cd02440">
    <property type="entry name" value="AdoMet_MTases"/>
    <property type="match status" value="1"/>
</dbReference>
<protein>
    <submittedName>
        <fullName evidence="2">Class I SAM-dependent methyltransferase</fullName>
    </submittedName>
</protein>
<dbReference type="AlphaFoldDB" id="A0AAP2GDZ8"/>
<sequence length="257" mass="29665">MLTEAQFAEGVAYARNNFQAEDSHLILDKALIKEKFDLTGMKVLDFGCGMGGMTLWYAKHWNCEVTGVDIDNHHITIAKHLQQELHIENARFEKRNILLNPFPEKFDLVFINDVVEHIEINLLRRLLASVKKSLAAGGKIFISYPPWRSPYASHLTHIIKIPWCQFLPKPILNKMLEERNHTIVGEEEGTIKEVYAGLNHLTHAKLQEILHANGLRTLFRKSHTILNRATLLKKYNINFFPFDFLVTKEFLLVEPQA</sequence>
<organism evidence="2 3">
    <name type="scientific">Dawidia soli</name>
    <dbReference type="NCBI Taxonomy" id="2782352"/>
    <lineage>
        <taxon>Bacteria</taxon>
        <taxon>Pseudomonadati</taxon>
        <taxon>Bacteroidota</taxon>
        <taxon>Cytophagia</taxon>
        <taxon>Cytophagales</taxon>
        <taxon>Chryseotaleaceae</taxon>
        <taxon>Dawidia</taxon>
    </lineage>
</organism>
<comment type="caution">
    <text evidence="2">The sequence shown here is derived from an EMBL/GenBank/DDBJ whole genome shotgun (WGS) entry which is preliminary data.</text>
</comment>
<reference evidence="2 3" key="1">
    <citation type="submission" date="2021-05" db="EMBL/GenBank/DDBJ databases">
        <title>A Polyphasic approach of four new species of the genus Ohtaekwangia: Ohtaekwangia histidinii sp. nov., Ohtaekwangia cretensis sp. nov., Ohtaekwangia indiensis sp. nov., Ohtaekwangia reichenbachii sp. nov. from diverse environment.</title>
        <authorList>
            <person name="Octaviana S."/>
        </authorList>
    </citation>
    <scope>NUCLEOTIDE SEQUENCE [LARGE SCALE GENOMIC DNA]</scope>
    <source>
        <strain evidence="2 3">PWU37</strain>
    </source>
</reference>
<dbReference type="SUPFAM" id="SSF53335">
    <property type="entry name" value="S-adenosyl-L-methionine-dependent methyltransferases"/>
    <property type="match status" value="1"/>
</dbReference>
<gene>
    <name evidence="2" type="ORF">KK078_14845</name>
</gene>
<evidence type="ECO:0000313" key="2">
    <source>
        <dbReference type="EMBL" id="MBT1687844.1"/>
    </source>
</evidence>